<dbReference type="PANTHER" id="PTHR30619">
    <property type="entry name" value="DNA INTERNALIZATION/COMPETENCE PROTEIN COMEC/REC2"/>
    <property type="match status" value="1"/>
</dbReference>
<dbReference type="EMBL" id="JAUSTR010000001">
    <property type="protein sequence ID" value="MDQ0161567.1"/>
    <property type="molecule type" value="Genomic_DNA"/>
</dbReference>
<gene>
    <name evidence="1" type="ORF">J2S06_000637</name>
</gene>
<comment type="caution">
    <text evidence="1">The sequence shown here is derived from an EMBL/GenBank/DDBJ whole genome shotgun (WGS) entry which is preliminary data.</text>
</comment>
<keyword evidence="1" id="KW-0378">Hydrolase</keyword>
<proteinExistence type="predicted"/>
<dbReference type="SUPFAM" id="SSF56281">
    <property type="entry name" value="Metallo-hydrolase/oxidoreductase"/>
    <property type="match status" value="1"/>
</dbReference>
<organism evidence="1 2">
    <name type="scientific">Aeribacillus alveayuensis</name>
    <dbReference type="NCBI Taxonomy" id="279215"/>
    <lineage>
        <taxon>Bacteria</taxon>
        <taxon>Bacillati</taxon>
        <taxon>Bacillota</taxon>
        <taxon>Bacilli</taxon>
        <taxon>Bacillales</taxon>
        <taxon>Bacillaceae</taxon>
        <taxon>Aeribacillus</taxon>
    </lineage>
</organism>
<dbReference type="InterPro" id="IPR036866">
    <property type="entry name" value="RibonucZ/Hydroxyglut_hydro"/>
</dbReference>
<dbReference type="Gene3D" id="3.60.15.10">
    <property type="entry name" value="Ribonuclease Z/Hydroxyacylglutathione hydrolase-like"/>
    <property type="match status" value="1"/>
</dbReference>
<keyword evidence="2" id="KW-1185">Reference proteome</keyword>
<name>A0ABT9VL26_9BACI</name>
<sequence length="284" mass="33025">MKKWLFFLIICLLTVYGYEKPPTNVETDIEKVDLKLRENEIGITFIDLTSGEATLIQHGNRKNVLINTGGPNTFKQLKKILDMFNVHEINTLIITKDDEQYIANTKNLIKHYRIQKFATGQHLLAKSQLNNKLKVAKWETWKTNETIELLPSLTIQVVHDDFHSNKHLGLDLLMKFHKHNILYMTSADQQLETFLLQKPLSDVNILKVAHFGDKNGTSKPFVDHVDPQVAIIFRKKNEWPSQDVIERLYQTWIDIYPTKQFGTIAIKMDETLYEVIPLSFESSF</sequence>
<dbReference type="InterPro" id="IPR052159">
    <property type="entry name" value="Competence_DNA_uptake"/>
</dbReference>
<dbReference type="RefSeq" id="WP_419151265.1">
    <property type="nucleotide sequence ID" value="NZ_JAUSTR010000001.1"/>
</dbReference>
<evidence type="ECO:0000313" key="1">
    <source>
        <dbReference type="EMBL" id="MDQ0161567.1"/>
    </source>
</evidence>
<accession>A0ABT9VL26</accession>
<dbReference type="PANTHER" id="PTHR30619:SF1">
    <property type="entry name" value="RECOMBINATION PROTEIN 2"/>
    <property type="match status" value="1"/>
</dbReference>
<dbReference type="Proteomes" id="UP001225646">
    <property type="component" value="Unassembled WGS sequence"/>
</dbReference>
<protein>
    <submittedName>
        <fullName evidence="1">Beta-lactamase superfamily II metal-dependent hydrolase</fullName>
    </submittedName>
</protein>
<dbReference type="GO" id="GO:0016787">
    <property type="term" value="F:hydrolase activity"/>
    <property type="evidence" value="ECO:0007669"/>
    <property type="project" value="UniProtKB-KW"/>
</dbReference>
<reference evidence="1 2" key="1">
    <citation type="submission" date="2023-07" db="EMBL/GenBank/DDBJ databases">
        <title>Genomic Encyclopedia of Type Strains, Phase IV (KMG-IV): sequencing the most valuable type-strain genomes for metagenomic binning, comparative biology and taxonomic classification.</title>
        <authorList>
            <person name="Goeker M."/>
        </authorList>
    </citation>
    <scope>NUCLEOTIDE SEQUENCE [LARGE SCALE GENOMIC DNA]</scope>
    <source>
        <strain evidence="1 2">DSM 19092</strain>
    </source>
</reference>
<evidence type="ECO:0000313" key="2">
    <source>
        <dbReference type="Proteomes" id="UP001225646"/>
    </source>
</evidence>